<feature type="domain" description="Zinc finger/thioredoxin putative" evidence="2">
    <location>
        <begin position="1"/>
        <end position="35"/>
    </location>
</feature>
<dbReference type="EMBL" id="RJKX01000014">
    <property type="protein sequence ID" value="ROP91368.1"/>
    <property type="molecule type" value="Genomic_DNA"/>
</dbReference>
<keyword evidence="4" id="KW-1185">Reference proteome</keyword>
<evidence type="ECO:0000313" key="3">
    <source>
        <dbReference type="EMBL" id="ROP91368.1"/>
    </source>
</evidence>
<dbReference type="Proteomes" id="UP000278222">
    <property type="component" value="Unassembled WGS sequence"/>
</dbReference>
<feature type="transmembrane region" description="Helical" evidence="1">
    <location>
        <begin position="77"/>
        <end position="97"/>
    </location>
</feature>
<organism evidence="3 4">
    <name type="scientific">Stella humosa</name>
    <dbReference type="NCBI Taxonomy" id="94"/>
    <lineage>
        <taxon>Bacteria</taxon>
        <taxon>Pseudomonadati</taxon>
        <taxon>Pseudomonadota</taxon>
        <taxon>Alphaproteobacteria</taxon>
        <taxon>Rhodospirillales</taxon>
        <taxon>Stellaceae</taxon>
        <taxon>Stella</taxon>
    </lineage>
</organism>
<proteinExistence type="predicted"/>
<comment type="caution">
    <text evidence="3">The sequence shown here is derived from an EMBL/GenBank/DDBJ whole genome shotgun (WGS) entry which is preliminary data.</text>
</comment>
<keyword evidence="1" id="KW-0812">Transmembrane</keyword>
<dbReference type="AlphaFoldDB" id="A0A3N1LKG5"/>
<gene>
    <name evidence="3" type="ORF">EDC65_3235</name>
</gene>
<keyword evidence="1" id="KW-1133">Transmembrane helix</keyword>
<dbReference type="InterPro" id="IPR021834">
    <property type="entry name" value="DUF3426"/>
</dbReference>
<protein>
    <submittedName>
        <fullName evidence="3">Putative Zn finger-like uncharacterized protein</fullName>
    </submittedName>
</protein>
<reference evidence="3 4" key="1">
    <citation type="submission" date="2018-11" db="EMBL/GenBank/DDBJ databases">
        <title>Genomic Encyclopedia of Type Strains, Phase IV (KMG-IV): sequencing the most valuable type-strain genomes for metagenomic binning, comparative biology and taxonomic classification.</title>
        <authorList>
            <person name="Goeker M."/>
        </authorList>
    </citation>
    <scope>NUCLEOTIDE SEQUENCE [LARGE SCALE GENOMIC DNA]</scope>
    <source>
        <strain evidence="3 4">DSM 5900</strain>
    </source>
</reference>
<dbReference type="Pfam" id="PF13717">
    <property type="entry name" value="Zn_ribbon_4"/>
    <property type="match status" value="1"/>
</dbReference>
<keyword evidence="1" id="KW-0472">Membrane</keyword>
<evidence type="ECO:0000256" key="1">
    <source>
        <dbReference type="SAM" id="Phobius"/>
    </source>
</evidence>
<dbReference type="NCBIfam" id="TIGR02098">
    <property type="entry name" value="MJ0042_CXXC"/>
    <property type="match status" value="1"/>
</dbReference>
<accession>A0A3N1LKG5</accession>
<dbReference type="InterPro" id="IPR011723">
    <property type="entry name" value="Znf/thioredoxin_put"/>
</dbReference>
<evidence type="ECO:0000259" key="2">
    <source>
        <dbReference type="Pfam" id="PF13717"/>
    </source>
</evidence>
<sequence length="217" mass="23504">MILTCSACDTRYLIDPRTLGGGGRVVRCAHCGHSWHQTPPDDQPRRIELLPAPGPDLPAERSNLPALIPPPPTPTNYLPWTILLALFVALIVAGHLARDRIVEAWPPAAKIYAMVGIRVEPLGAGLEIRGIVTDRRIAGGEQELAVRGEIHNGSSEERTIPRLRAVLKDAGERALSSWTFSTTGTRLLPGESTTFNTVVRDPDRRAAGLSITFTKGS</sequence>
<evidence type="ECO:0000313" key="4">
    <source>
        <dbReference type="Proteomes" id="UP000278222"/>
    </source>
</evidence>
<dbReference type="Pfam" id="PF11906">
    <property type="entry name" value="DUF3426"/>
    <property type="match status" value="1"/>
</dbReference>
<dbReference type="OrthoDB" id="7159357at2"/>
<name>A0A3N1LKG5_9PROT</name>
<dbReference type="RefSeq" id="WP_123691418.1">
    <property type="nucleotide sequence ID" value="NZ_AP019700.1"/>
</dbReference>